<evidence type="ECO:0000256" key="3">
    <source>
        <dbReference type="ARBA" id="ARBA00023295"/>
    </source>
</evidence>
<feature type="active site" description="Nucleophile" evidence="4">
    <location>
        <position position="410"/>
    </location>
</feature>
<feature type="domain" description="Rhodanese" evidence="5">
    <location>
        <begin position="316"/>
        <end position="331"/>
    </location>
</feature>
<dbReference type="RefSeq" id="WP_166152728.1">
    <property type="nucleotide sequence ID" value="NZ_JAAOIW010000008.1"/>
</dbReference>
<dbReference type="PANTHER" id="PTHR40079">
    <property type="entry name" value="MANNAN ENDO-1,4-BETA-MANNOSIDASE E-RELATED"/>
    <property type="match status" value="1"/>
</dbReference>
<evidence type="ECO:0000259" key="7">
    <source>
        <dbReference type="PROSITE" id="PS51764"/>
    </source>
</evidence>
<dbReference type="PROSITE" id="PS51764">
    <property type="entry name" value="GH26"/>
    <property type="match status" value="1"/>
</dbReference>
<dbReference type="Gene3D" id="2.60.120.260">
    <property type="entry name" value="Galactose-binding domain-like"/>
    <property type="match status" value="1"/>
</dbReference>
<dbReference type="Proteomes" id="UP001165962">
    <property type="component" value="Unassembled WGS sequence"/>
</dbReference>
<organism evidence="8 9">
    <name type="scientific">Paenibacillus agricola</name>
    <dbReference type="NCBI Taxonomy" id="2716264"/>
    <lineage>
        <taxon>Bacteria</taxon>
        <taxon>Bacillati</taxon>
        <taxon>Bacillota</taxon>
        <taxon>Bacilli</taxon>
        <taxon>Bacillales</taxon>
        <taxon>Paenibacillaceae</taxon>
        <taxon>Paenibacillus</taxon>
    </lineage>
</organism>
<feature type="domain" description="GH26" evidence="7">
    <location>
        <begin position="184"/>
        <end position="462"/>
    </location>
</feature>
<name>A0ABX0JEZ0_9BACL</name>
<evidence type="ECO:0000256" key="2">
    <source>
        <dbReference type="ARBA" id="ARBA00022801"/>
    </source>
</evidence>
<evidence type="ECO:0000313" key="8">
    <source>
        <dbReference type="EMBL" id="NHN32441.1"/>
    </source>
</evidence>
<feature type="domain" description="CBM6" evidence="6">
    <location>
        <begin position="44"/>
        <end position="162"/>
    </location>
</feature>
<dbReference type="InterPro" id="IPR017853">
    <property type="entry name" value="GH"/>
</dbReference>
<dbReference type="InterPro" id="IPR008979">
    <property type="entry name" value="Galactose-bd-like_sf"/>
</dbReference>
<protein>
    <submittedName>
        <fullName evidence="8">Beta-mannanase</fullName>
    </submittedName>
</protein>
<feature type="active site" description="Proton donor" evidence="4">
    <location>
        <position position="314"/>
    </location>
</feature>
<sequence>MNPTFVSAQVYKIGWISLFLLFFASSLVLGEDTEPEMAEHLPYTLYEAEDALLINTMVAQEIPGFTGSGYVTGFEEAGDSVQFLVTVDQEGYYPLGIRYASPSGDKTNNIEVNGSTAGEKMFPQVDEFTDIDFGQVFLDEGENVIEITTYWGYFDVDNIWIGLLQERPSIPTLPATLVTPNPSKEAQALMTYLTSQYGKTILAGQQRTSSAEANFIYAQTGRLPAVLGFAATDIGDNVVEWAKYGGLASLEWHWSAPMGGNEFLTSKTSFDASQAVKSGTPENTALLKDLDQMAQTLKRFQAAGIPIMWRPLHEAEGGWFWWGAKGPEVAKQLYSIMFERFTQFHGLNNLIWIWTTSDSVYSKDWYPGNDYVDILGIDRYIKAGDYSPLMNAYDSVNVMGNNQKMVAYTENGPIPDPRLLKRNKVGWMYFNTWHEKFLMDGIINSEYHLRMVYNHPYVTTLDKLPSEKIYGKHPLPYPMSKPSPHELGAIK</sequence>
<evidence type="ECO:0000313" key="9">
    <source>
        <dbReference type="Proteomes" id="UP001165962"/>
    </source>
</evidence>
<keyword evidence="3 4" id="KW-0326">Glycosidase</keyword>
<dbReference type="PANTHER" id="PTHR40079:SF4">
    <property type="entry name" value="GH26 DOMAIN-CONTAINING PROTEIN-RELATED"/>
    <property type="match status" value="1"/>
</dbReference>
<dbReference type="InterPro" id="IPR022790">
    <property type="entry name" value="GH26_dom"/>
</dbReference>
<dbReference type="InterPro" id="IPR001763">
    <property type="entry name" value="Rhodanese-like_dom"/>
</dbReference>
<dbReference type="Pfam" id="PF02156">
    <property type="entry name" value="Glyco_hydro_26"/>
    <property type="match status" value="1"/>
</dbReference>
<dbReference type="SUPFAM" id="SSF51445">
    <property type="entry name" value="(Trans)glycosidases"/>
    <property type="match status" value="1"/>
</dbReference>
<gene>
    <name evidence="8" type="ORF">G9U52_21600</name>
</gene>
<dbReference type="InterPro" id="IPR000805">
    <property type="entry name" value="Glyco_hydro_26"/>
</dbReference>
<comment type="similarity">
    <text evidence="1 4">Belongs to the glycosyl hydrolase 26 family.</text>
</comment>
<reference evidence="8" key="1">
    <citation type="submission" date="2020-03" db="EMBL/GenBank/DDBJ databases">
        <title>Draft sequencing of Paenibacilllus sp. S3N08.</title>
        <authorList>
            <person name="Kim D.-U."/>
        </authorList>
    </citation>
    <scope>NUCLEOTIDE SEQUENCE</scope>
    <source>
        <strain evidence="8">S3N08</strain>
    </source>
</reference>
<keyword evidence="9" id="KW-1185">Reference proteome</keyword>
<proteinExistence type="inferred from homology"/>
<dbReference type="Pfam" id="PF16990">
    <property type="entry name" value="CBM_35"/>
    <property type="match status" value="1"/>
</dbReference>
<evidence type="ECO:0000256" key="4">
    <source>
        <dbReference type="PROSITE-ProRule" id="PRU01100"/>
    </source>
</evidence>
<dbReference type="PRINTS" id="PR00739">
    <property type="entry name" value="GLHYDRLASE26"/>
</dbReference>
<dbReference type="CDD" id="cd04086">
    <property type="entry name" value="CBM35_mannanase-like"/>
    <property type="match status" value="1"/>
</dbReference>
<dbReference type="PROSITE" id="PS50206">
    <property type="entry name" value="RHODANESE_3"/>
    <property type="match status" value="1"/>
</dbReference>
<evidence type="ECO:0000259" key="6">
    <source>
        <dbReference type="PROSITE" id="PS51175"/>
    </source>
</evidence>
<dbReference type="SUPFAM" id="SSF49785">
    <property type="entry name" value="Galactose-binding domain-like"/>
    <property type="match status" value="1"/>
</dbReference>
<dbReference type="EMBL" id="JAAOIW010000008">
    <property type="protein sequence ID" value="NHN32441.1"/>
    <property type="molecule type" value="Genomic_DNA"/>
</dbReference>
<evidence type="ECO:0000259" key="5">
    <source>
        <dbReference type="PROSITE" id="PS50206"/>
    </source>
</evidence>
<comment type="caution">
    <text evidence="8">The sequence shown here is derived from an EMBL/GenBank/DDBJ whole genome shotgun (WGS) entry which is preliminary data.</text>
</comment>
<dbReference type="Gene3D" id="3.20.20.80">
    <property type="entry name" value="Glycosidases"/>
    <property type="match status" value="1"/>
</dbReference>
<keyword evidence="2 4" id="KW-0378">Hydrolase</keyword>
<dbReference type="PROSITE" id="PS51175">
    <property type="entry name" value="CBM6"/>
    <property type="match status" value="1"/>
</dbReference>
<evidence type="ECO:0000256" key="1">
    <source>
        <dbReference type="ARBA" id="ARBA00007754"/>
    </source>
</evidence>
<accession>A0ABX0JEZ0</accession>
<dbReference type="InterPro" id="IPR005084">
    <property type="entry name" value="CBM6"/>
</dbReference>